<dbReference type="InterPro" id="IPR036890">
    <property type="entry name" value="HATPase_C_sf"/>
</dbReference>
<evidence type="ECO:0000259" key="10">
    <source>
        <dbReference type="PROSITE" id="PS50109"/>
    </source>
</evidence>
<sequence length="419" mass="47146">MDGLTAGPAPLLGLARPLAVVRVEAVAAASLGPLDPLALDRILREILAAVERGREQVLAVAEHARQEHRDAARELDAVREQLATLIERVDQLGRRQQQARLRLVEISRHFHRFGEEAYRQAYEEALRLHEDWVRAQEREAQLRQRRDELERRLRRLEATVRRADEVGEHVRLAAELLSGNLGRLVGQAADLQRRLQVGLMLLRAQEEERRRLARDIHDGPAQMLAQVALRAEVCQRLLADDPDRARQELERLKALTRESLHDVRKIIFDLRPMVLDDLGLVPALRQYAAGFVDRTGLPVELVTRGAIRRLDPAVEIAVYRVVQEALNNVWKHAGATQAVVRLELAPRRLWAEVSDDGRGFDPTAARPADRFGLANMAERLAMVGGRLEIHSRPGQGTRVRLDIPLGREGGGHADSGPDR</sequence>
<dbReference type="Gene3D" id="3.30.565.10">
    <property type="entry name" value="Histidine kinase-like ATPase, C-terminal domain"/>
    <property type="match status" value="1"/>
</dbReference>
<name>A0ABZ0QNB3_9FIRM</name>
<evidence type="ECO:0000256" key="1">
    <source>
        <dbReference type="ARBA" id="ARBA00000085"/>
    </source>
</evidence>
<evidence type="ECO:0000256" key="9">
    <source>
        <dbReference type="SAM" id="Coils"/>
    </source>
</evidence>
<dbReference type="PANTHER" id="PTHR24421">
    <property type="entry name" value="NITRATE/NITRITE SENSOR PROTEIN NARX-RELATED"/>
    <property type="match status" value="1"/>
</dbReference>
<dbReference type="Gene3D" id="1.20.5.1930">
    <property type="match status" value="1"/>
</dbReference>
<dbReference type="EMBL" id="CP132508">
    <property type="protein sequence ID" value="WPD17992.1"/>
    <property type="molecule type" value="Genomic_DNA"/>
</dbReference>
<evidence type="ECO:0000313" key="11">
    <source>
        <dbReference type="EMBL" id="WPD17992.1"/>
    </source>
</evidence>
<dbReference type="InterPro" id="IPR011712">
    <property type="entry name" value="Sig_transdc_His_kin_sub3_dim/P"/>
</dbReference>
<dbReference type="GO" id="GO:0016301">
    <property type="term" value="F:kinase activity"/>
    <property type="evidence" value="ECO:0007669"/>
    <property type="project" value="UniProtKB-KW"/>
</dbReference>
<evidence type="ECO:0000256" key="4">
    <source>
        <dbReference type="ARBA" id="ARBA00022679"/>
    </source>
</evidence>
<keyword evidence="8" id="KW-0902">Two-component regulatory system</keyword>
<dbReference type="CDD" id="cd16917">
    <property type="entry name" value="HATPase_UhpB-NarQ-NarX-like"/>
    <property type="match status" value="1"/>
</dbReference>
<dbReference type="PROSITE" id="PS50109">
    <property type="entry name" value="HIS_KIN"/>
    <property type="match status" value="1"/>
</dbReference>
<protein>
    <recommendedName>
        <fullName evidence="2">histidine kinase</fullName>
        <ecNumber evidence="2">2.7.13.3</ecNumber>
    </recommendedName>
</protein>
<dbReference type="SMART" id="SM00387">
    <property type="entry name" value="HATPase_c"/>
    <property type="match status" value="1"/>
</dbReference>
<dbReference type="Proteomes" id="UP001304683">
    <property type="component" value="Chromosome"/>
</dbReference>
<feature type="domain" description="Histidine kinase" evidence="10">
    <location>
        <begin position="318"/>
        <end position="407"/>
    </location>
</feature>
<dbReference type="InterPro" id="IPR005467">
    <property type="entry name" value="His_kinase_dom"/>
</dbReference>
<dbReference type="InterPro" id="IPR050482">
    <property type="entry name" value="Sensor_HK_TwoCompSys"/>
</dbReference>
<keyword evidence="3" id="KW-0597">Phosphoprotein</keyword>
<feature type="coiled-coil region" evidence="9">
    <location>
        <begin position="61"/>
        <end position="95"/>
    </location>
</feature>
<dbReference type="InterPro" id="IPR003594">
    <property type="entry name" value="HATPase_dom"/>
</dbReference>
<evidence type="ECO:0000256" key="3">
    <source>
        <dbReference type="ARBA" id="ARBA00022553"/>
    </source>
</evidence>
<keyword evidence="12" id="KW-1185">Reference proteome</keyword>
<evidence type="ECO:0000256" key="7">
    <source>
        <dbReference type="ARBA" id="ARBA00022840"/>
    </source>
</evidence>
<proteinExistence type="predicted"/>
<evidence type="ECO:0000313" key="12">
    <source>
        <dbReference type="Proteomes" id="UP001304683"/>
    </source>
</evidence>
<dbReference type="PANTHER" id="PTHR24421:SF10">
    <property type="entry name" value="NITRATE_NITRITE SENSOR PROTEIN NARQ"/>
    <property type="match status" value="1"/>
</dbReference>
<feature type="coiled-coil region" evidence="9">
    <location>
        <begin position="132"/>
        <end position="166"/>
    </location>
</feature>
<evidence type="ECO:0000256" key="5">
    <source>
        <dbReference type="ARBA" id="ARBA00022741"/>
    </source>
</evidence>
<organism evidence="11 12">
    <name type="scientific">Thermaerobacter composti</name>
    <dbReference type="NCBI Taxonomy" id="554949"/>
    <lineage>
        <taxon>Bacteria</taxon>
        <taxon>Bacillati</taxon>
        <taxon>Bacillota</taxon>
        <taxon>Clostridia</taxon>
        <taxon>Eubacteriales</taxon>
        <taxon>Clostridiales Family XVII. Incertae Sedis</taxon>
        <taxon>Thermaerobacter</taxon>
    </lineage>
</organism>
<dbReference type="Pfam" id="PF02518">
    <property type="entry name" value="HATPase_c"/>
    <property type="match status" value="1"/>
</dbReference>
<dbReference type="Pfam" id="PF05384">
    <property type="entry name" value="DegS"/>
    <property type="match status" value="1"/>
</dbReference>
<dbReference type="EC" id="2.7.13.3" evidence="2"/>
<keyword evidence="5" id="KW-0547">Nucleotide-binding</keyword>
<reference evidence="11 12" key="1">
    <citation type="submission" date="2023-08" db="EMBL/GenBank/DDBJ databases">
        <title>Genome sequence of Thermaerobacter compostii strain Ins1, a spore-forming filamentous bacterium isolated from a deep geothermal reservoir.</title>
        <authorList>
            <person name="Bregnard D."/>
            <person name="Gonzalez D."/>
            <person name="Junier P."/>
        </authorList>
    </citation>
    <scope>NUCLEOTIDE SEQUENCE [LARGE SCALE GENOMIC DNA]</scope>
    <source>
        <strain evidence="11 12">Ins1</strain>
    </source>
</reference>
<evidence type="ECO:0000256" key="6">
    <source>
        <dbReference type="ARBA" id="ARBA00022777"/>
    </source>
</evidence>
<keyword evidence="6 11" id="KW-0418">Kinase</keyword>
<dbReference type="RefSeq" id="WP_318749919.1">
    <property type="nucleotide sequence ID" value="NZ_CP132508.1"/>
</dbReference>
<evidence type="ECO:0000256" key="2">
    <source>
        <dbReference type="ARBA" id="ARBA00012438"/>
    </source>
</evidence>
<gene>
    <name evidence="11" type="ORF">Q5761_06225</name>
</gene>
<evidence type="ECO:0000256" key="8">
    <source>
        <dbReference type="ARBA" id="ARBA00023012"/>
    </source>
</evidence>
<keyword evidence="7" id="KW-0067">ATP-binding</keyword>
<dbReference type="Pfam" id="PF07730">
    <property type="entry name" value="HisKA_3"/>
    <property type="match status" value="1"/>
</dbReference>
<dbReference type="SUPFAM" id="SSF55874">
    <property type="entry name" value="ATPase domain of HSP90 chaperone/DNA topoisomerase II/histidine kinase"/>
    <property type="match status" value="1"/>
</dbReference>
<comment type="catalytic activity">
    <reaction evidence="1">
        <text>ATP + protein L-histidine = ADP + protein N-phospho-L-histidine.</text>
        <dbReference type="EC" id="2.7.13.3"/>
    </reaction>
</comment>
<dbReference type="InterPro" id="IPR008595">
    <property type="entry name" value="DegS"/>
</dbReference>
<accession>A0ABZ0QNB3</accession>
<keyword evidence="4" id="KW-0808">Transferase</keyword>
<keyword evidence="9" id="KW-0175">Coiled coil</keyword>